<dbReference type="EMBL" id="MCFJ01000014">
    <property type="protein sequence ID" value="ORY59229.1"/>
    <property type="molecule type" value="Genomic_DNA"/>
</dbReference>
<evidence type="ECO:0000313" key="3">
    <source>
        <dbReference type="Proteomes" id="UP000193689"/>
    </source>
</evidence>
<name>A0A1Y2DJ26_9PEZI</name>
<dbReference type="GeneID" id="63774973"/>
<reference evidence="2 3" key="1">
    <citation type="submission" date="2016-07" db="EMBL/GenBank/DDBJ databases">
        <title>Pervasive Adenine N6-methylation of Active Genes in Fungi.</title>
        <authorList>
            <consortium name="DOE Joint Genome Institute"/>
            <person name="Mondo S.J."/>
            <person name="Dannebaum R.O."/>
            <person name="Kuo R.C."/>
            <person name="Labutti K."/>
            <person name="Haridas S."/>
            <person name="Kuo A."/>
            <person name="Salamov A."/>
            <person name="Ahrendt S.R."/>
            <person name="Lipzen A."/>
            <person name="Sullivan W."/>
            <person name="Andreopoulos W.B."/>
            <person name="Clum A."/>
            <person name="Lindquist E."/>
            <person name="Daum C."/>
            <person name="Ramamoorthy G.K."/>
            <person name="Gryganskyi A."/>
            <person name="Culley D."/>
            <person name="Magnuson J.K."/>
            <person name="James T.Y."/>
            <person name="O'Malley M.A."/>
            <person name="Stajich J.E."/>
            <person name="Spatafora J.W."/>
            <person name="Visel A."/>
            <person name="Grigoriev I.V."/>
        </authorList>
    </citation>
    <scope>NUCLEOTIDE SEQUENCE [LARGE SCALE GENOMIC DNA]</scope>
    <source>
        <strain evidence="2 3">CBS 129021</strain>
    </source>
</reference>
<sequence>MKVLHIASTLSLALRTVSADWKSTSYVGGFGGDYDGDILGLLYGSYHSGQSLHQGPREETQTGRYNGLALVTNGFIRGLSQSQPEIQDTRSMPEDIATAIDALSAPSAAVIDEQEFICTTDARNKPNSHRMKTSALTTTFSCYSEDTTATKVAELPTNTAESEANAKVGFFDSITTLSPQLPASFTFTANHGIQVSIILLGLIVFW</sequence>
<feature type="chain" id="PRO_5012553542" evidence="1">
    <location>
        <begin position="20"/>
        <end position="206"/>
    </location>
</feature>
<proteinExistence type="predicted"/>
<dbReference type="AlphaFoldDB" id="A0A1Y2DJ26"/>
<feature type="signal peptide" evidence="1">
    <location>
        <begin position="1"/>
        <end position="19"/>
    </location>
</feature>
<comment type="caution">
    <text evidence="2">The sequence shown here is derived from an EMBL/GenBank/DDBJ whole genome shotgun (WGS) entry which is preliminary data.</text>
</comment>
<keyword evidence="1" id="KW-0732">Signal</keyword>
<protein>
    <submittedName>
        <fullName evidence="2">Uncharacterized protein</fullName>
    </submittedName>
</protein>
<dbReference type="RefSeq" id="XP_040711923.1">
    <property type="nucleotide sequence ID" value="XM_040858761.1"/>
</dbReference>
<organism evidence="2 3">
    <name type="scientific">Pseudomassariella vexata</name>
    <dbReference type="NCBI Taxonomy" id="1141098"/>
    <lineage>
        <taxon>Eukaryota</taxon>
        <taxon>Fungi</taxon>
        <taxon>Dikarya</taxon>
        <taxon>Ascomycota</taxon>
        <taxon>Pezizomycotina</taxon>
        <taxon>Sordariomycetes</taxon>
        <taxon>Xylariomycetidae</taxon>
        <taxon>Amphisphaeriales</taxon>
        <taxon>Pseudomassariaceae</taxon>
        <taxon>Pseudomassariella</taxon>
    </lineage>
</organism>
<dbReference type="Proteomes" id="UP000193689">
    <property type="component" value="Unassembled WGS sequence"/>
</dbReference>
<evidence type="ECO:0000313" key="2">
    <source>
        <dbReference type="EMBL" id="ORY59229.1"/>
    </source>
</evidence>
<keyword evidence="3" id="KW-1185">Reference proteome</keyword>
<gene>
    <name evidence="2" type="ORF">BCR38DRAFT_412932</name>
</gene>
<accession>A0A1Y2DJ26</accession>
<evidence type="ECO:0000256" key="1">
    <source>
        <dbReference type="SAM" id="SignalP"/>
    </source>
</evidence>
<dbReference type="InParanoid" id="A0A1Y2DJ26"/>